<protein>
    <submittedName>
        <fullName evidence="2">Uncharacterized protein</fullName>
    </submittedName>
</protein>
<dbReference type="WBParaSite" id="nRc.2.0.1.t25755-RA">
    <property type="protein sequence ID" value="nRc.2.0.1.t25755-RA"/>
    <property type="gene ID" value="nRc.2.0.1.g25755"/>
</dbReference>
<dbReference type="AlphaFoldDB" id="A0A915JHZ2"/>
<reference evidence="2" key="1">
    <citation type="submission" date="2022-11" db="UniProtKB">
        <authorList>
            <consortium name="WormBaseParasite"/>
        </authorList>
    </citation>
    <scope>IDENTIFICATION</scope>
</reference>
<dbReference type="Proteomes" id="UP000887565">
    <property type="component" value="Unplaced"/>
</dbReference>
<organism evidence="1 2">
    <name type="scientific">Romanomermis culicivorax</name>
    <name type="common">Nematode worm</name>
    <dbReference type="NCBI Taxonomy" id="13658"/>
    <lineage>
        <taxon>Eukaryota</taxon>
        <taxon>Metazoa</taxon>
        <taxon>Ecdysozoa</taxon>
        <taxon>Nematoda</taxon>
        <taxon>Enoplea</taxon>
        <taxon>Dorylaimia</taxon>
        <taxon>Mermithida</taxon>
        <taxon>Mermithoidea</taxon>
        <taxon>Mermithidae</taxon>
        <taxon>Romanomermis</taxon>
    </lineage>
</organism>
<keyword evidence="1" id="KW-1185">Reference proteome</keyword>
<accession>A0A915JHZ2</accession>
<name>A0A915JHZ2_ROMCU</name>
<proteinExistence type="predicted"/>
<sequence length="233" mass="27150">MAYKRKNNEQVTELATKFAKVDENLMATESMRSLNETMEKRMEIVENRVEHLERVGRKRIAWLYNFPFDLYPMDVKAKQDDKKEQLRKFFNLAMKIHEDTVKNFGFEWISALPQKEVQKLHCHHKINRIKVIGPGNGQAKNAYPDSSLLPLLPLLGLANARLLSMDFEQISIYCAGFSSKIWEIQGSAYQSIKTLVGYRIVFDVAKSQLVFEPYLTTPNLKQVTMREIFRRSV</sequence>
<evidence type="ECO:0000313" key="2">
    <source>
        <dbReference type="WBParaSite" id="nRc.2.0.1.t25755-RA"/>
    </source>
</evidence>
<evidence type="ECO:0000313" key="1">
    <source>
        <dbReference type="Proteomes" id="UP000887565"/>
    </source>
</evidence>